<accession>A0A8H5CT63</accession>
<name>A0A8H5CT63_9AGAR</name>
<proteinExistence type="predicted"/>
<reference evidence="1 2" key="1">
    <citation type="journal article" date="2020" name="ISME J.">
        <title>Uncovering the hidden diversity of litter-decomposition mechanisms in mushroom-forming fungi.</title>
        <authorList>
            <person name="Floudas D."/>
            <person name="Bentzer J."/>
            <person name="Ahren D."/>
            <person name="Johansson T."/>
            <person name="Persson P."/>
            <person name="Tunlid A."/>
        </authorList>
    </citation>
    <scope>NUCLEOTIDE SEQUENCE [LARGE SCALE GENOMIC DNA]</scope>
    <source>
        <strain evidence="1 2">CBS 291.85</strain>
    </source>
</reference>
<dbReference type="OrthoDB" id="2982755at2759"/>
<evidence type="ECO:0000313" key="2">
    <source>
        <dbReference type="Proteomes" id="UP000559256"/>
    </source>
</evidence>
<protein>
    <submittedName>
        <fullName evidence="1">Uncharacterized protein</fullName>
    </submittedName>
</protein>
<keyword evidence="2" id="KW-1185">Reference proteome</keyword>
<evidence type="ECO:0000313" key="1">
    <source>
        <dbReference type="EMBL" id="KAF5346162.1"/>
    </source>
</evidence>
<organism evidence="1 2">
    <name type="scientific">Tetrapyrgos nigripes</name>
    <dbReference type="NCBI Taxonomy" id="182062"/>
    <lineage>
        <taxon>Eukaryota</taxon>
        <taxon>Fungi</taxon>
        <taxon>Dikarya</taxon>
        <taxon>Basidiomycota</taxon>
        <taxon>Agaricomycotina</taxon>
        <taxon>Agaricomycetes</taxon>
        <taxon>Agaricomycetidae</taxon>
        <taxon>Agaricales</taxon>
        <taxon>Marasmiineae</taxon>
        <taxon>Marasmiaceae</taxon>
        <taxon>Tetrapyrgos</taxon>
    </lineage>
</organism>
<comment type="caution">
    <text evidence="1">The sequence shown here is derived from an EMBL/GenBank/DDBJ whole genome shotgun (WGS) entry which is preliminary data.</text>
</comment>
<dbReference type="Proteomes" id="UP000559256">
    <property type="component" value="Unassembled WGS sequence"/>
</dbReference>
<dbReference type="AlphaFoldDB" id="A0A8H5CT63"/>
<gene>
    <name evidence="1" type="ORF">D9758_009965</name>
</gene>
<dbReference type="EMBL" id="JAACJM010000105">
    <property type="protein sequence ID" value="KAF5346162.1"/>
    <property type="molecule type" value="Genomic_DNA"/>
</dbReference>
<sequence>MPQDILTMEAATDASFLFSGNSDLPIGAFIVTSLSGAIALATFLDHNPTVEVTHLLLSDSKADDLQTKPKAPEDSLRNHPAVVNHIVTRAAPTVRTFSYLLYQPKLLRPEGKRPTYAPLFFDNSFPRLRELTLRGVRLWGEEECGPDFYDQDPDEESLPACIFPSLHSVTHLHLATNFGYGQFPSSMSLRESMPSLSHLRLTAVSVPSELRTWRFMDNAEQTQTSISPNLTILYNPDFYPLFLFSDDHDTGPICGTPGVEYDYFLERLGEQSDRLGDKDQAKLRLIWPIEEDYKKYGPRFGIYPVDRAVNDFKVRVLREGDGAWSVPPLEERPWAAPGGQWWLHVR</sequence>